<evidence type="ECO:0000256" key="1">
    <source>
        <dbReference type="ARBA" id="ARBA00007265"/>
    </source>
</evidence>
<dbReference type="SUPFAM" id="SSF81301">
    <property type="entry name" value="Nucleotidyltransferase"/>
    <property type="match status" value="1"/>
</dbReference>
<accession>A0A1E3Q2W9</accession>
<comment type="function">
    <text evidence="5">Nucleotidyltransferase that catalyzes the addition and repair of the essential 3'-terminal CCA sequence in tRNAs, which is necessary for the attachment of amino acids to the 3' terminus of tRNA molecules, using CTP and ATP as substrates. tRNA 3'-terminal CCA addition is required both for tRNA processing and repair. Also involved in tRNA surveillance by mediating tandem CCA addition to generate a CCACCA at the 3' terminus of unstable tRNAs. While stable tRNAs receive only 3'-terminal CCA, unstable tRNAs are marked with CCACCA and rapidly degraded. The structural flexibility of RNA controls the choice between CCA versus CCACCA addition: following the first CCA addition cycle, nucleotide-binding to the active site triggers a clockwise screw motion, producing torque on the RNA. This ejects stable RNAs, whereas unstable RNAs are refolded while bound to the enzyme and subjected to a second CCA catalytic cycle.</text>
</comment>
<evidence type="ECO:0000256" key="11">
    <source>
        <dbReference type="ARBA" id="ARBA00082324"/>
    </source>
</evidence>
<dbReference type="AlphaFoldDB" id="A0A1E3Q2W9"/>
<sequence>MSKFPLKLSRMVLDEKEQQIRDLLVEACTDIDDRESDRTEDLVLRFTGGWVRDKLLGQHSHDLDVGINRMTGYDFAKKLQHFIARHPQKYGEMMKGIHKIEMNPEKSKHLETTTTKLHGIDIDFVNLRTETYTESSRIPEMKFGTAEEDALRRDATINALFYNLQTQQVEDFTRKGLEDLKNGIIRTPLPAFDTFHDDPLRVLRLIRFASRFRFHIEDEAIAAMQHDTIRKALQQKISKERIGAELDKMLNGRRIIIFSALNSSSTNE</sequence>
<dbReference type="Gene3D" id="1.10.3090.10">
    <property type="entry name" value="cca-adding enzyme, domain 2"/>
    <property type="match status" value="1"/>
</dbReference>
<evidence type="ECO:0000256" key="5">
    <source>
        <dbReference type="ARBA" id="ARBA00056517"/>
    </source>
</evidence>
<dbReference type="STRING" id="675824.A0A1E3Q2W9"/>
<dbReference type="Gene3D" id="3.30.460.10">
    <property type="entry name" value="Beta Polymerase, domain 2"/>
    <property type="match status" value="1"/>
</dbReference>
<comment type="similarity">
    <text evidence="1 12">Belongs to the tRNA nucleotidyltransferase/poly(A) polymerase family.</text>
</comment>
<dbReference type="OrthoDB" id="445712at2759"/>
<dbReference type="FunFam" id="3.30.460.10:FF:000019">
    <property type="entry name" value="tRNA nucleotidyltransferase cca2"/>
    <property type="match status" value="1"/>
</dbReference>
<evidence type="ECO:0000256" key="12">
    <source>
        <dbReference type="RuleBase" id="RU003953"/>
    </source>
</evidence>
<gene>
    <name evidence="14" type="ORF">LIPSTDRAFT_54889</name>
</gene>
<dbReference type="GO" id="GO:0001680">
    <property type="term" value="P:tRNA 3'-terminal CCA addition"/>
    <property type="evidence" value="ECO:0007669"/>
    <property type="project" value="EnsemblFungi"/>
</dbReference>
<comment type="catalytic activity">
    <reaction evidence="4">
        <text>a tRNA precursor + 2 CTP + ATP = a tRNA with a 3' CCA end + 3 diphosphate</text>
        <dbReference type="Rhea" id="RHEA:14433"/>
        <dbReference type="Rhea" id="RHEA-COMP:10465"/>
        <dbReference type="Rhea" id="RHEA-COMP:10468"/>
        <dbReference type="ChEBI" id="CHEBI:30616"/>
        <dbReference type="ChEBI" id="CHEBI:33019"/>
        <dbReference type="ChEBI" id="CHEBI:37563"/>
        <dbReference type="ChEBI" id="CHEBI:74896"/>
        <dbReference type="ChEBI" id="CHEBI:83071"/>
        <dbReference type="EC" id="2.7.7.72"/>
    </reaction>
</comment>
<evidence type="ECO:0000313" key="14">
    <source>
        <dbReference type="EMBL" id="ODQ71940.1"/>
    </source>
</evidence>
<dbReference type="EC" id="2.7.7.72" evidence="6"/>
<dbReference type="InterPro" id="IPR043519">
    <property type="entry name" value="NT_sf"/>
</dbReference>
<dbReference type="Proteomes" id="UP000094385">
    <property type="component" value="Unassembled WGS sequence"/>
</dbReference>
<evidence type="ECO:0000259" key="13">
    <source>
        <dbReference type="Pfam" id="PF01743"/>
    </source>
</evidence>
<evidence type="ECO:0000256" key="3">
    <source>
        <dbReference type="ARBA" id="ARBA00022884"/>
    </source>
</evidence>
<keyword evidence="3 12" id="KW-0694">RNA-binding</keyword>
<dbReference type="EMBL" id="KV454296">
    <property type="protein sequence ID" value="ODQ71940.1"/>
    <property type="molecule type" value="Genomic_DNA"/>
</dbReference>
<evidence type="ECO:0000256" key="4">
    <source>
        <dbReference type="ARBA" id="ARBA00050431"/>
    </source>
</evidence>
<evidence type="ECO:0000313" key="15">
    <source>
        <dbReference type="Proteomes" id="UP000094385"/>
    </source>
</evidence>
<dbReference type="SUPFAM" id="SSF81891">
    <property type="entry name" value="Poly A polymerase C-terminal region-like"/>
    <property type="match status" value="1"/>
</dbReference>
<dbReference type="GO" id="GO:0003723">
    <property type="term" value="F:RNA binding"/>
    <property type="evidence" value="ECO:0007669"/>
    <property type="project" value="UniProtKB-KW"/>
</dbReference>
<evidence type="ECO:0000256" key="7">
    <source>
        <dbReference type="ARBA" id="ARBA00072969"/>
    </source>
</evidence>
<evidence type="ECO:0000256" key="10">
    <source>
        <dbReference type="ARBA" id="ARBA00080500"/>
    </source>
</evidence>
<dbReference type="GO" id="GO:0005759">
    <property type="term" value="C:mitochondrial matrix"/>
    <property type="evidence" value="ECO:0007669"/>
    <property type="project" value="EnsemblFungi"/>
</dbReference>
<dbReference type="PANTHER" id="PTHR13734:SF5">
    <property type="entry name" value="CCA TRNA NUCLEOTIDYLTRANSFERASE, MITOCHONDRIAL"/>
    <property type="match status" value="1"/>
</dbReference>
<evidence type="ECO:0000256" key="6">
    <source>
        <dbReference type="ARBA" id="ARBA00066885"/>
    </source>
</evidence>
<keyword evidence="2 12" id="KW-0808">Transferase</keyword>
<dbReference type="InterPro" id="IPR002646">
    <property type="entry name" value="PolA_pol_head_dom"/>
</dbReference>
<organism evidence="14 15">
    <name type="scientific">Lipomyces starkeyi NRRL Y-11557</name>
    <dbReference type="NCBI Taxonomy" id="675824"/>
    <lineage>
        <taxon>Eukaryota</taxon>
        <taxon>Fungi</taxon>
        <taxon>Dikarya</taxon>
        <taxon>Ascomycota</taxon>
        <taxon>Saccharomycotina</taxon>
        <taxon>Lipomycetes</taxon>
        <taxon>Lipomycetales</taxon>
        <taxon>Lipomycetaceae</taxon>
        <taxon>Lipomyces</taxon>
    </lineage>
</organism>
<name>A0A1E3Q2W9_LIPST</name>
<evidence type="ECO:0000256" key="9">
    <source>
        <dbReference type="ARBA" id="ARBA00077436"/>
    </source>
</evidence>
<dbReference type="Pfam" id="PF01743">
    <property type="entry name" value="PolyA_pol"/>
    <property type="match status" value="1"/>
</dbReference>
<feature type="domain" description="Poly A polymerase head" evidence="13">
    <location>
        <begin position="44"/>
        <end position="186"/>
    </location>
</feature>
<reference evidence="14 15" key="1">
    <citation type="journal article" date="2016" name="Proc. Natl. Acad. Sci. U.S.A.">
        <title>Comparative genomics of biotechnologically important yeasts.</title>
        <authorList>
            <person name="Riley R."/>
            <person name="Haridas S."/>
            <person name="Wolfe K.H."/>
            <person name="Lopes M.R."/>
            <person name="Hittinger C.T."/>
            <person name="Goeker M."/>
            <person name="Salamov A.A."/>
            <person name="Wisecaver J.H."/>
            <person name="Long T.M."/>
            <person name="Calvey C.H."/>
            <person name="Aerts A.L."/>
            <person name="Barry K.W."/>
            <person name="Choi C."/>
            <person name="Clum A."/>
            <person name="Coughlan A.Y."/>
            <person name="Deshpande S."/>
            <person name="Douglass A.P."/>
            <person name="Hanson S.J."/>
            <person name="Klenk H.-P."/>
            <person name="LaButti K.M."/>
            <person name="Lapidus A."/>
            <person name="Lindquist E.A."/>
            <person name="Lipzen A.M."/>
            <person name="Meier-Kolthoff J.P."/>
            <person name="Ohm R.A."/>
            <person name="Otillar R.P."/>
            <person name="Pangilinan J.L."/>
            <person name="Peng Y."/>
            <person name="Rokas A."/>
            <person name="Rosa C.A."/>
            <person name="Scheuner C."/>
            <person name="Sibirny A.A."/>
            <person name="Slot J.C."/>
            <person name="Stielow J.B."/>
            <person name="Sun H."/>
            <person name="Kurtzman C.P."/>
            <person name="Blackwell M."/>
            <person name="Grigoriev I.V."/>
            <person name="Jeffries T.W."/>
        </authorList>
    </citation>
    <scope>NUCLEOTIDE SEQUENCE [LARGE SCALE GENOMIC DNA]</scope>
    <source>
        <strain evidence="14 15">NRRL Y-11557</strain>
    </source>
</reference>
<keyword evidence="15" id="KW-1185">Reference proteome</keyword>
<protein>
    <recommendedName>
        <fullName evidence="7">CCA tRNA nucleotidyltransferase, mitochondrial</fullName>
        <ecNumber evidence="6">2.7.7.72</ecNumber>
    </recommendedName>
    <alternativeName>
        <fullName evidence="9">CCA-adding enzyme</fullName>
    </alternativeName>
    <alternativeName>
        <fullName evidence="8">tRNA CCA-pyrophosphorylase</fullName>
    </alternativeName>
    <alternativeName>
        <fullName evidence="10">tRNA adenylyltransferase</fullName>
    </alternativeName>
    <alternativeName>
        <fullName evidence="11">tRNA nucleotidyltransferase</fullName>
    </alternativeName>
</protein>
<dbReference type="GO" id="GO:0052929">
    <property type="term" value="F:ATP:3'-cytidine-cytidine-tRNA adenylyltransferase activity"/>
    <property type="evidence" value="ECO:0007669"/>
    <property type="project" value="EnsemblFungi"/>
</dbReference>
<evidence type="ECO:0000256" key="8">
    <source>
        <dbReference type="ARBA" id="ARBA00076038"/>
    </source>
</evidence>
<dbReference type="PANTHER" id="PTHR13734">
    <property type="entry name" value="TRNA-NUCLEOTIDYLTRANSFERASE"/>
    <property type="match status" value="1"/>
</dbReference>
<dbReference type="GO" id="GO:0052927">
    <property type="term" value="F:CC tRNA cytidylyltransferase activity"/>
    <property type="evidence" value="ECO:0007669"/>
    <property type="project" value="EnsemblFungi"/>
</dbReference>
<evidence type="ECO:0000256" key="2">
    <source>
        <dbReference type="ARBA" id="ARBA00022679"/>
    </source>
</evidence>
<dbReference type="CDD" id="cd05398">
    <property type="entry name" value="NT_ClassII-CCAase"/>
    <property type="match status" value="1"/>
</dbReference>
<proteinExistence type="inferred from homology"/>
<dbReference type="GO" id="GO:0004810">
    <property type="term" value="F:CCA tRNA nucleotidyltransferase activity"/>
    <property type="evidence" value="ECO:0007669"/>
    <property type="project" value="UniProtKB-EC"/>
</dbReference>